<gene>
    <name evidence="1" type="ORF">ROZALSC1DRAFT_25933</name>
</gene>
<reference evidence="2" key="1">
    <citation type="journal article" date="2018" name="Nat. Microbiol.">
        <title>Leveraging single-cell genomics to expand the fungal tree of life.</title>
        <authorList>
            <person name="Ahrendt S.R."/>
            <person name="Quandt C.A."/>
            <person name="Ciobanu D."/>
            <person name="Clum A."/>
            <person name="Salamov A."/>
            <person name="Andreopoulos B."/>
            <person name="Cheng J.F."/>
            <person name="Woyke T."/>
            <person name="Pelin A."/>
            <person name="Henrissat B."/>
            <person name="Reynolds N.K."/>
            <person name="Benny G.L."/>
            <person name="Smith M.E."/>
            <person name="James T.Y."/>
            <person name="Grigoriev I.V."/>
        </authorList>
    </citation>
    <scope>NUCLEOTIDE SEQUENCE [LARGE SCALE GENOMIC DNA]</scope>
    <source>
        <strain evidence="2">CSF55</strain>
    </source>
</reference>
<evidence type="ECO:0000313" key="2">
    <source>
        <dbReference type="Proteomes" id="UP000281549"/>
    </source>
</evidence>
<dbReference type="EMBL" id="ML007438">
    <property type="protein sequence ID" value="RKP15882.1"/>
    <property type="molecule type" value="Genomic_DNA"/>
</dbReference>
<dbReference type="InterPro" id="IPR038279">
    <property type="entry name" value="Ndc10_dom2_sf"/>
</dbReference>
<name>A0A4P9YAL4_ROZAC</name>
<dbReference type="Gene3D" id="1.10.443.20">
    <property type="entry name" value="Centromere DNA-binding protein complex CBF3 subunit, domain 2"/>
    <property type="match status" value="1"/>
</dbReference>
<proteinExistence type="predicted"/>
<dbReference type="Proteomes" id="UP000281549">
    <property type="component" value="Unassembled WGS sequence"/>
</dbReference>
<dbReference type="AlphaFoldDB" id="A0A4P9YAL4"/>
<dbReference type="GO" id="GO:0003677">
    <property type="term" value="F:DNA binding"/>
    <property type="evidence" value="ECO:0007669"/>
    <property type="project" value="InterPro"/>
</dbReference>
<evidence type="ECO:0000313" key="1">
    <source>
        <dbReference type="EMBL" id="RKP15882.1"/>
    </source>
</evidence>
<sequence length="139" mass="15889">MNKWSQKRYCEETKTDPVASTLNIINFAEWLKHTTKKNGGHYSANSIKSYTQATVELNKLHSAEGKRTLITPEERILLSQAVDNGKLDDAVLLKQVCPSHIVFEHPVFRHDDFEAYEAQVLSIPNVDQTKKQQSDFETN</sequence>
<feature type="non-terminal residue" evidence="1">
    <location>
        <position position="139"/>
    </location>
</feature>
<protein>
    <submittedName>
        <fullName evidence="1">Uncharacterized protein</fullName>
    </submittedName>
</protein>
<accession>A0A4P9YAL4</accession>
<organism evidence="1 2">
    <name type="scientific">Rozella allomycis (strain CSF55)</name>
    <dbReference type="NCBI Taxonomy" id="988480"/>
    <lineage>
        <taxon>Eukaryota</taxon>
        <taxon>Fungi</taxon>
        <taxon>Fungi incertae sedis</taxon>
        <taxon>Cryptomycota</taxon>
        <taxon>Cryptomycota incertae sedis</taxon>
        <taxon>Rozella</taxon>
    </lineage>
</organism>